<comment type="caution">
    <text evidence="1">The sequence shown here is derived from an EMBL/GenBank/DDBJ whole genome shotgun (WGS) entry which is preliminary data.</text>
</comment>
<sequence>MCLINFHFQDHPLYKLIVVANRDESYARPTKRAGFWDDEPNILAGRDLLQMGTWLGVSRQGRFAAITNFRDPSLPERTKSRGEIVRMFLSESRSNKEFIDELKNSRELYGGYNVLVGDGNQLMHYNNILDEINEIQPGTHSLSNYSLNTSWPKVVKGKQRLYEYLQSNPGRIECEELFKIVDDITVANDEDLPDTGVGIELERLLSPIFIKMPNYGTRCSTVVLINKNNEITFVEKTFQEGKYQFETKYEFKIKE</sequence>
<gene>
    <name evidence="1" type="ORF">EKG35_01440</name>
</gene>
<evidence type="ECO:0000313" key="2">
    <source>
        <dbReference type="Proteomes" id="UP000276349"/>
    </source>
</evidence>
<dbReference type="InterPro" id="IPR008551">
    <property type="entry name" value="TANGO2"/>
</dbReference>
<dbReference type="Proteomes" id="UP000276349">
    <property type="component" value="Unassembled WGS sequence"/>
</dbReference>
<accession>A0A431UWX8</accession>
<dbReference type="RefSeq" id="WP_126292533.1">
    <property type="nucleotide sequence ID" value="NZ_CP155468.1"/>
</dbReference>
<dbReference type="EMBL" id="RXNR01000003">
    <property type="protein sequence ID" value="RTQ96059.1"/>
    <property type="molecule type" value="Genomic_DNA"/>
</dbReference>
<dbReference type="Pfam" id="PF05742">
    <property type="entry name" value="TANGO2"/>
    <property type="match status" value="1"/>
</dbReference>
<organism evidence="1 2">
    <name type="scientific">Lysinibacillus telephonicus</name>
    <dbReference type="NCBI Taxonomy" id="1714840"/>
    <lineage>
        <taxon>Bacteria</taxon>
        <taxon>Bacillati</taxon>
        <taxon>Bacillota</taxon>
        <taxon>Bacilli</taxon>
        <taxon>Bacillales</taxon>
        <taxon>Bacillaceae</taxon>
        <taxon>Lysinibacillus</taxon>
    </lineage>
</organism>
<dbReference type="AlphaFoldDB" id="A0A431UWX8"/>
<keyword evidence="2" id="KW-1185">Reference proteome</keyword>
<reference evidence="1 2" key="1">
    <citation type="submission" date="2018-12" db="EMBL/GenBank/DDBJ databases">
        <authorList>
            <person name="Yu L."/>
        </authorList>
    </citation>
    <scope>NUCLEOTIDE SEQUENCE [LARGE SCALE GENOMIC DNA]</scope>
    <source>
        <strain evidence="1 2">S5H2222</strain>
    </source>
</reference>
<dbReference type="OrthoDB" id="4380123at2"/>
<protein>
    <submittedName>
        <fullName evidence="1">NRDE family protein</fullName>
    </submittedName>
</protein>
<dbReference type="PANTHER" id="PTHR17985">
    <property type="entry name" value="SER/THR-RICH PROTEIN T10 IN DGCR REGION"/>
    <property type="match status" value="1"/>
</dbReference>
<dbReference type="PANTHER" id="PTHR17985:SF8">
    <property type="entry name" value="TRANSPORT AND GOLGI ORGANIZATION PROTEIN 2 HOMOLOG"/>
    <property type="match status" value="1"/>
</dbReference>
<name>A0A431UWX8_9BACI</name>
<evidence type="ECO:0000313" key="1">
    <source>
        <dbReference type="EMBL" id="RTQ96059.1"/>
    </source>
</evidence>
<proteinExistence type="predicted"/>